<feature type="non-terminal residue" evidence="4">
    <location>
        <position position="1"/>
    </location>
</feature>
<dbReference type="PROSITE" id="PS50082">
    <property type="entry name" value="WD_REPEATS_2"/>
    <property type="match status" value="2"/>
</dbReference>
<dbReference type="InterPro" id="IPR015943">
    <property type="entry name" value="WD40/YVTN_repeat-like_dom_sf"/>
</dbReference>
<evidence type="ECO:0000256" key="1">
    <source>
        <dbReference type="ARBA" id="ARBA00022737"/>
    </source>
</evidence>
<sequence>ETKGGLLADSYQWILENDDFKQWRNDQQIHLLWIKGDPGKSKTMLLCGIIDELKKSTAETHLLSFFFCQATDSRINNATAILRGLLYFLIDQQPSLISHIQQRHDLAGKSLFEDANAWVSLSDIFTSILQDPSLKSTYLIIDALGECVITDLPKLLDFIIEKSSISPRVKWIVSSRNWPNIEKNLDAAMQKVRLCLELNETSISAAVAAYIQFKVDWLAKRNRYEDYTRDAVQNYLLINAKGTFLWVALICRELSNTSAWKVQGMLTAFPPGLGALYQRMTNQICDSEDAGLCKRILAVVLAAYRPLTLDELTSFVDVPNGVYGNGEALLEIIGLCGSFLTVRERIIFFVHQSAKDFLLKDASHKILPSGIEDTHRLLFSRSGPLTASRYSCVYWIDHLLDSKGPAAQDEDLGDANFLRKKYLYLPEALSLCRSMSDGVISMSELEDFLQGRTDSALIDLVRDARRFVMYHKWAIEKSPLQVYASALMFSPARSLIRALFKEEEPEWITITPGMADEWSTCLQTLEGHSNTVYSVAFSHAWTQLASASDDNTVKIWDAGSGKCLHTLEGHSNTVRSVAFSHDSTRLASTSGDNTVKIWDTGNGKCLHTLETGKTLSHISFDLIGSYLRTDIGTIVIGKLPARNGAASVRVSQNLEHKGVGLCPDAVWNTYNSKKLLWLPPEFRPSCSAVWHRIWEGMETSMTVDVLKNGIYLS</sequence>
<evidence type="ECO:0000259" key="3">
    <source>
        <dbReference type="PROSITE" id="PS50837"/>
    </source>
</evidence>
<dbReference type="PROSITE" id="PS50837">
    <property type="entry name" value="NACHT"/>
    <property type="match status" value="1"/>
</dbReference>
<dbReference type="InterPro" id="IPR056884">
    <property type="entry name" value="NPHP3-like_N"/>
</dbReference>
<keyword evidence="1" id="KW-0677">Repeat</keyword>
<dbReference type="InterPro" id="IPR001680">
    <property type="entry name" value="WD40_rpt"/>
</dbReference>
<evidence type="ECO:0000256" key="2">
    <source>
        <dbReference type="PROSITE-ProRule" id="PRU00221"/>
    </source>
</evidence>
<evidence type="ECO:0000313" key="5">
    <source>
        <dbReference type="Proteomes" id="UP000243515"/>
    </source>
</evidence>
<reference evidence="4 5" key="1">
    <citation type="journal article" date="2015" name="Environ. Microbiol.">
        <title>Metagenome sequence of Elaphomyces granulatus from sporocarp tissue reveals Ascomycota ectomycorrhizal fingerprints of genome expansion and a Proteobacteria-rich microbiome.</title>
        <authorList>
            <person name="Quandt C.A."/>
            <person name="Kohler A."/>
            <person name="Hesse C.N."/>
            <person name="Sharpton T.J."/>
            <person name="Martin F."/>
            <person name="Spatafora J.W."/>
        </authorList>
    </citation>
    <scope>NUCLEOTIDE SEQUENCE [LARGE SCALE GENOMIC DNA]</scope>
    <source>
        <strain evidence="4 5">OSC145934</strain>
    </source>
</reference>
<organism evidence="4 5">
    <name type="scientific">Elaphomyces granulatus</name>
    <dbReference type="NCBI Taxonomy" id="519963"/>
    <lineage>
        <taxon>Eukaryota</taxon>
        <taxon>Fungi</taxon>
        <taxon>Dikarya</taxon>
        <taxon>Ascomycota</taxon>
        <taxon>Pezizomycotina</taxon>
        <taxon>Eurotiomycetes</taxon>
        <taxon>Eurotiomycetidae</taxon>
        <taxon>Eurotiales</taxon>
        <taxon>Elaphomycetaceae</taxon>
        <taxon>Elaphomyces</taxon>
    </lineage>
</organism>
<dbReference type="Pfam" id="PF24883">
    <property type="entry name" value="NPHP3_N"/>
    <property type="match status" value="1"/>
</dbReference>
<dbReference type="InterPro" id="IPR036322">
    <property type="entry name" value="WD40_repeat_dom_sf"/>
</dbReference>
<dbReference type="InterPro" id="IPR027417">
    <property type="entry name" value="P-loop_NTPase"/>
</dbReference>
<dbReference type="Gene3D" id="2.130.10.10">
    <property type="entry name" value="YVTN repeat-like/Quinoprotein amine dehydrogenase"/>
    <property type="match status" value="1"/>
</dbReference>
<dbReference type="InterPro" id="IPR054471">
    <property type="entry name" value="GPIID_WHD"/>
</dbReference>
<gene>
    <name evidence="4" type="ORF">Egran_00579</name>
</gene>
<dbReference type="Pfam" id="PF00400">
    <property type="entry name" value="WD40"/>
    <property type="match status" value="2"/>
</dbReference>
<evidence type="ECO:0000313" key="4">
    <source>
        <dbReference type="EMBL" id="OXV11660.1"/>
    </source>
</evidence>
<dbReference type="AlphaFoldDB" id="A0A232M5F4"/>
<dbReference type="InterPro" id="IPR007111">
    <property type="entry name" value="NACHT_NTPase"/>
</dbReference>
<dbReference type="FunFam" id="3.40.50.300:FF:001638">
    <property type="entry name" value="NACHT and WD40 domain protein"/>
    <property type="match status" value="1"/>
</dbReference>
<name>A0A232M5F4_9EURO</name>
<dbReference type="SUPFAM" id="SSF50978">
    <property type="entry name" value="WD40 repeat-like"/>
    <property type="match status" value="1"/>
</dbReference>
<dbReference type="Pfam" id="PF22939">
    <property type="entry name" value="WHD_GPIID"/>
    <property type="match status" value="1"/>
</dbReference>
<protein>
    <recommendedName>
        <fullName evidence="3">NACHT domain-containing protein</fullName>
    </recommendedName>
</protein>
<dbReference type="Gene3D" id="3.40.50.300">
    <property type="entry name" value="P-loop containing nucleotide triphosphate hydrolases"/>
    <property type="match status" value="1"/>
</dbReference>
<dbReference type="Proteomes" id="UP000243515">
    <property type="component" value="Unassembled WGS sequence"/>
</dbReference>
<keyword evidence="5" id="KW-1185">Reference proteome</keyword>
<feature type="domain" description="NACHT" evidence="3">
    <location>
        <begin position="30"/>
        <end position="176"/>
    </location>
</feature>
<accession>A0A232M5F4</accession>
<feature type="repeat" description="WD" evidence="2">
    <location>
        <begin position="567"/>
        <end position="608"/>
    </location>
</feature>
<dbReference type="OrthoDB" id="538223at2759"/>
<dbReference type="PANTHER" id="PTHR10039:SF14">
    <property type="entry name" value="NACHT DOMAIN-CONTAINING PROTEIN"/>
    <property type="match status" value="1"/>
</dbReference>
<dbReference type="PROSITE" id="PS50294">
    <property type="entry name" value="WD_REPEATS_REGION"/>
    <property type="match status" value="2"/>
</dbReference>
<feature type="repeat" description="WD" evidence="2">
    <location>
        <begin position="525"/>
        <end position="566"/>
    </location>
</feature>
<dbReference type="SMART" id="SM00320">
    <property type="entry name" value="WD40"/>
    <property type="match status" value="2"/>
</dbReference>
<dbReference type="EMBL" id="NPHW01002367">
    <property type="protein sequence ID" value="OXV11660.1"/>
    <property type="molecule type" value="Genomic_DNA"/>
</dbReference>
<proteinExistence type="predicted"/>
<keyword evidence="2" id="KW-0853">WD repeat</keyword>
<dbReference type="PANTHER" id="PTHR10039">
    <property type="entry name" value="AMELOGENIN"/>
    <property type="match status" value="1"/>
</dbReference>
<comment type="caution">
    <text evidence="4">The sequence shown here is derived from an EMBL/GenBank/DDBJ whole genome shotgun (WGS) entry which is preliminary data.</text>
</comment>